<evidence type="ECO:0000313" key="2">
    <source>
        <dbReference type="Proteomes" id="UP000285405"/>
    </source>
</evidence>
<accession>A0A420HCI4</accession>
<gene>
    <name evidence="1" type="ORF">GcC1_206040</name>
</gene>
<organism evidence="1 2">
    <name type="scientific">Golovinomyces cichoracearum</name>
    <dbReference type="NCBI Taxonomy" id="62708"/>
    <lineage>
        <taxon>Eukaryota</taxon>
        <taxon>Fungi</taxon>
        <taxon>Dikarya</taxon>
        <taxon>Ascomycota</taxon>
        <taxon>Pezizomycotina</taxon>
        <taxon>Leotiomycetes</taxon>
        <taxon>Erysiphales</taxon>
        <taxon>Erysiphaceae</taxon>
        <taxon>Golovinomyces</taxon>
    </lineage>
</organism>
<name>A0A420HCI4_9PEZI</name>
<protein>
    <submittedName>
        <fullName evidence="1">Uncharacterized protein</fullName>
    </submittedName>
</protein>
<dbReference type="AlphaFoldDB" id="A0A420HCI4"/>
<dbReference type="OrthoDB" id="3595120at2759"/>
<reference evidence="1 2" key="1">
    <citation type="journal article" date="2018" name="BMC Genomics">
        <title>Comparative genome analyses reveal sequence features reflecting distinct modes of host-adaptation between dicot and monocot powdery mildew.</title>
        <authorList>
            <person name="Wu Y."/>
            <person name="Ma X."/>
            <person name="Pan Z."/>
            <person name="Kale S.D."/>
            <person name="Song Y."/>
            <person name="King H."/>
            <person name="Zhang Q."/>
            <person name="Presley C."/>
            <person name="Deng X."/>
            <person name="Wei C.I."/>
            <person name="Xiao S."/>
        </authorList>
    </citation>
    <scope>NUCLEOTIDE SEQUENCE [LARGE SCALE GENOMIC DNA]</scope>
    <source>
        <strain evidence="1">UCSC1</strain>
    </source>
</reference>
<comment type="caution">
    <text evidence="1">The sequence shown here is derived from an EMBL/GenBank/DDBJ whole genome shotgun (WGS) entry which is preliminary data.</text>
</comment>
<dbReference type="Proteomes" id="UP000285405">
    <property type="component" value="Unassembled WGS sequence"/>
</dbReference>
<dbReference type="EMBL" id="MCBR01020623">
    <property type="protein sequence ID" value="RKF55139.1"/>
    <property type="molecule type" value="Genomic_DNA"/>
</dbReference>
<sequence>MTFRQLAINQYHFIFFPGSPHTVDGEAKTMIDDRKTAAKDQAFEFKEYMTARFPSHVVD</sequence>
<proteinExistence type="predicted"/>
<evidence type="ECO:0000313" key="1">
    <source>
        <dbReference type="EMBL" id="RKF55139.1"/>
    </source>
</evidence>